<dbReference type="CDD" id="cd00121">
    <property type="entry name" value="MATH"/>
    <property type="match status" value="1"/>
</dbReference>
<dbReference type="AlphaFoldDB" id="A0A2G5VB04"/>
<dbReference type="CDD" id="cd18186">
    <property type="entry name" value="BTB_POZ_ZBTB_KLHL-like"/>
    <property type="match status" value="1"/>
</dbReference>
<evidence type="ECO:0000313" key="4">
    <source>
        <dbReference type="EMBL" id="PIC48944.1"/>
    </source>
</evidence>
<dbReference type="Pfam" id="PF00651">
    <property type="entry name" value="BTB"/>
    <property type="match status" value="1"/>
</dbReference>
<protein>
    <recommendedName>
        <fullName evidence="3">BTB domain-containing protein</fullName>
    </recommendedName>
</protein>
<evidence type="ECO:0000313" key="5">
    <source>
        <dbReference type="Proteomes" id="UP000230233"/>
    </source>
</evidence>
<sequence>MADNHEEIGKDPKIDSSSKIDEILKKMNSQEQKFDKMAEKLQSMEKSISKIPKSDEKPKSSKKFVLKHVFENVVGFKEGRPSYSENVKQFNSEWFMQVKRNESHLEIHVYCEPVASVDDEWSIDTKLKFKIMGIDENNIIKTMKCRINRIIDSGYEDFPWEEVENHLINDNLTVEVKIEILKMTGIEKKKKRLFDESQKDVSDMVLVVNDIKFYVSKTYLAAQSAFFKTLFLGNFSESHQSEISLSEIDPEDFQCFLEVLYGESAIDDSTVEGILHIADMYATPMVVKKCEEFLLEKSRKSAKELLEVVARYNLESLKKKCMSEIKTVADIRAVLPSDINDLDSRIVAELLEKSLSFH</sequence>
<gene>
    <name evidence="4" type="primary">Cnig_chr_II.g7729</name>
    <name evidence="4" type="ORF">B9Z55_007729</name>
</gene>
<dbReference type="PROSITE" id="PS50097">
    <property type="entry name" value="BTB"/>
    <property type="match status" value="1"/>
</dbReference>
<dbReference type="Gene3D" id="3.30.710.10">
    <property type="entry name" value="Potassium Channel Kv1.1, Chain A"/>
    <property type="match status" value="1"/>
</dbReference>
<dbReference type="InterPro" id="IPR011333">
    <property type="entry name" value="SKP1/BTB/POZ_sf"/>
</dbReference>
<dbReference type="Gene3D" id="2.60.210.10">
    <property type="entry name" value="Apoptosis, Tumor Necrosis Factor Receptor Associated Protein 2, Chain A"/>
    <property type="match status" value="1"/>
</dbReference>
<keyword evidence="5" id="KW-1185">Reference proteome</keyword>
<accession>A0A2G5VB04</accession>
<comment type="caution">
    <text evidence="4">The sequence shown here is derived from an EMBL/GenBank/DDBJ whole genome shotgun (WGS) entry which is preliminary data.</text>
</comment>
<dbReference type="Pfam" id="PF00917">
    <property type="entry name" value="MATH"/>
    <property type="match status" value="1"/>
</dbReference>
<evidence type="ECO:0000256" key="2">
    <source>
        <dbReference type="SAM" id="MobiDB-lite"/>
    </source>
</evidence>
<proteinExistence type="predicted"/>
<keyword evidence="1" id="KW-0175">Coiled coil</keyword>
<name>A0A2G5VB04_9PELO</name>
<dbReference type="SMART" id="SM00225">
    <property type="entry name" value="BTB"/>
    <property type="match status" value="1"/>
</dbReference>
<dbReference type="InterPro" id="IPR052664">
    <property type="entry name" value="BTB-MATH_domain_protein"/>
</dbReference>
<dbReference type="OrthoDB" id="6130897at2759"/>
<organism evidence="4 5">
    <name type="scientific">Caenorhabditis nigoni</name>
    <dbReference type="NCBI Taxonomy" id="1611254"/>
    <lineage>
        <taxon>Eukaryota</taxon>
        <taxon>Metazoa</taxon>
        <taxon>Ecdysozoa</taxon>
        <taxon>Nematoda</taxon>
        <taxon>Chromadorea</taxon>
        <taxon>Rhabditida</taxon>
        <taxon>Rhabditina</taxon>
        <taxon>Rhabditomorpha</taxon>
        <taxon>Rhabditoidea</taxon>
        <taxon>Rhabditidae</taxon>
        <taxon>Peloderinae</taxon>
        <taxon>Caenorhabditis</taxon>
    </lineage>
</organism>
<dbReference type="InterPro" id="IPR008974">
    <property type="entry name" value="TRAF-like"/>
</dbReference>
<evidence type="ECO:0000259" key="3">
    <source>
        <dbReference type="PROSITE" id="PS50097"/>
    </source>
</evidence>
<dbReference type="SUPFAM" id="SSF49599">
    <property type="entry name" value="TRAF domain-like"/>
    <property type="match status" value="1"/>
</dbReference>
<feature type="domain" description="BTB" evidence="3">
    <location>
        <begin position="202"/>
        <end position="261"/>
    </location>
</feature>
<dbReference type="PANTHER" id="PTHR22743">
    <property type="entry name" value="MEPRIN/TRAF-LIKE MATH FAMILY-C.ELEGANS"/>
    <property type="match status" value="1"/>
</dbReference>
<dbReference type="EMBL" id="PDUG01000002">
    <property type="protein sequence ID" value="PIC48944.1"/>
    <property type="molecule type" value="Genomic_DNA"/>
</dbReference>
<dbReference type="InterPro" id="IPR002083">
    <property type="entry name" value="MATH/TRAF_dom"/>
</dbReference>
<feature type="region of interest" description="Disordered" evidence="2">
    <location>
        <begin position="1"/>
        <end position="20"/>
    </location>
</feature>
<dbReference type="SMART" id="SM00061">
    <property type="entry name" value="MATH"/>
    <property type="match status" value="1"/>
</dbReference>
<dbReference type="Proteomes" id="UP000230233">
    <property type="component" value="Chromosome II"/>
</dbReference>
<reference evidence="5" key="1">
    <citation type="submission" date="2017-10" db="EMBL/GenBank/DDBJ databases">
        <title>Rapid genome shrinkage in a self-fertile nematode reveals novel sperm competition proteins.</title>
        <authorList>
            <person name="Yin D."/>
            <person name="Schwarz E.M."/>
            <person name="Thomas C.G."/>
            <person name="Felde R.L."/>
            <person name="Korf I.F."/>
            <person name="Cutter A.D."/>
            <person name="Schartner C.M."/>
            <person name="Ralston E.J."/>
            <person name="Meyer B.J."/>
            <person name="Haag E.S."/>
        </authorList>
    </citation>
    <scope>NUCLEOTIDE SEQUENCE [LARGE SCALE GENOMIC DNA]</scope>
    <source>
        <strain evidence="5">JU1422</strain>
    </source>
</reference>
<feature type="coiled-coil region" evidence="1">
    <location>
        <begin position="20"/>
        <end position="47"/>
    </location>
</feature>
<dbReference type="PANTHER" id="PTHR22743:SF165">
    <property type="entry name" value="BTB AND MATH DOMAIN CONTAINING-RELATED"/>
    <property type="match status" value="1"/>
</dbReference>
<dbReference type="SUPFAM" id="SSF54695">
    <property type="entry name" value="POZ domain"/>
    <property type="match status" value="1"/>
</dbReference>
<evidence type="ECO:0000256" key="1">
    <source>
        <dbReference type="SAM" id="Coils"/>
    </source>
</evidence>
<dbReference type="InterPro" id="IPR000210">
    <property type="entry name" value="BTB/POZ_dom"/>
</dbReference>